<keyword evidence="1" id="KW-0285">Flavoprotein</keyword>
<dbReference type="SUPFAM" id="SSF51905">
    <property type="entry name" value="FAD/NAD(P)-binding domain"/>
    <property type="match status" value="1"/>
</dbReference>
<keyword evidence="2" id="KW-0560">Oxidoreductase</keyword>
<dbReference type="Gene3D" id="3.50.50.60">
    <property type="entry name" value="FAD/NAD(P)-binding domain"/>
    <property type="match status" value="1"/>
</dbReference>
<dbReference type="InterPro" id="IPR050097">
    <property type="entry name" value="Ferredoxin-NADP_redctase_2"/>
</dbReference>
<dbReference type="PANTHER" id="PTHR48105">
    <property type="entry name" value="THIOREDOXIN REDUCTASE 1-RELATED-RELATED"/>
    <property type="match status" value="1"/>
</dbReference>
<name>L9ZTE7_9EURY</name>
<gene>
    <name evidence="3" type="ORF">C484_14518</name>
</gene>
<reference evidence="3 4" key="1">
    <citation type="journal article" date="2014" name="PLoS Genet.">
        <title>Phylogenetically driven sequencing of extremely halophilic archaea reveals strategies for static and dynamic osmo-response.</title>
        <authorList>
            <person name="Becker E.A."/>
            <person name="Seitzer P.M."/>
            <person name="Tritt A."/>
            <person name="Larsen D."/>
            <person name="Krusor M."/>
            <person name="Yao A.I."/>
            <person name="Wu D."/>
            <person name="Madern D."/>
            <person name="Eisen J.A."/>
            <person name="Darling A.E."/>
            <person name="Facciotti M.T."/>
        </authorList>
    </citation>
    <scope>NUCLEOTIDE SEQUENCE [LARGE SCALE GENOMIC DNA]</scope>
    <source>
        <strain evidence="3 4">DSM 12281</strain>
    </source>
</reference>
<organism evidence="3 4">
    <name type="scientific">Natrialba taiwanensis DSM 12281</name>
    <dbReference type="NCBI Taxonomy" id="1230458"/>
    <lineage>
        <taxon>Archaea</taxon>
        <taxon>Methanobacteriati</taxon>
        <taxon>Methanobacteriota</taxon>
        <taxon>Stenosarchaea group</taxon>
        <taxon>Halobacteria</taxon>
        <taxon>Halobacteriales</taxon>
        <taxon>Natrialbaceae</taxon>
        <taxon>Natrialba</taxon>
    </lineage>
</organism>
<evidence type="ECO:0000313" key="4">
    <source>
        <dbReference type="Proteomes" id="UP000011648"/>
    </source>
</evidence>
<evidence type="ECO:0000313" key="3">
    <source>
        <dbReference type="EMBL" id="ELY88817.1"/>
    </source>
</evidence>
<dbReference type="EMBL" id="AOIL01000050">
    <property type="protein sequence ID" value="ELY88817.1"/>
    <property type="molecule type" value="Genomic_DNA"/>
</dbReference>
<proteinExistence type="predicted"/>
<dbReference type="Pfam" id="PF13450">
    <property type="entry name" value="NAD_binding_8"/>
    <property type="match status" value="1"/>
</dbReference>
<keyword evidence="4" id="KW-1185">Reference proteome</keyword>
<dbReference type="GO" id="GO:0016491">
    <property type="term" value="F:oxidoreductase activity"/>
    <property type="evidence" value="ECO:0007669"/>
    <property type="project" value="UniProtKB-KW"/>
</dbReference>
<dbReference type="PATRIC" id="fig|1230458.4.peg.2933"/>
<dbReference type="InterPro" id="IPR036188">
    <property type="entry name" value="FAD/NAD-bd_sf"/>
</dbReference>
<sequence>MGESALDIAAETDVAVAVVGGGPAGCAAGVFTARYGLETTIFDRGPSSLRRCASLENYLGFPCGIGVETFLGLAHDHAETAGCRIRDELVESITTLEDGTDGFRLESQSGESITARFVIAATKYDGTYLRELDDEARMFVADDDEERERFDRDYPGDDGTTPVDGLYVAGPLAGCGDQAIIAAGHGATVARTLLRDCREEAGFWGWFADHYDWRRTTENRREEWAEPQQWLDLLEDDAPDDVDPHTVRRLSEIAAEERDSDYVASDVANRRAMRGQRRLAAALDDDVIRERAAEIEADEF</sequence>
<evidence type="ECO:0000256" key="2">
    <source>
        <dbReference type="ARBA" id="ARBA00023002"/>
    </source>
</evidence>
<dbReference type="Proteomes" id="UP000011648">
    <property type="component" value="Unassembled WGS sequence"/>
</dbReference>
<dbReference type="RefSeq" id="WP_006826584.1">
    <property type="nucleotide sequence ID" value="NZ_AOIL01000050.1"/>
</dbReference>
<accession>L9ZTE7</accession>
<dbReference type="STRING" id="1230458.C484_14518"/>
<dbReference type="PRINTS" id="PR00469">
    <property type="entry name" value="PNDRDTASEII"/>
</dbReference>
<dbReference type="OrthoDB" id="214187at2157"/>
<evidence type="ECO:0000256" key="1">
    <source>
        <dbReference type="ARBA" id="ARBA00022630"/>
    </source>
</evidence>
<comment type="caution">
    <text evidence="3">The sequence shown here is derived from an EMBL/GenBank/DDBJ whole genome shotgun (WGS) entry which is preliminary data.</text>
</comment>
<dbReference type="AlphaFoldDB" id="L9ZTE7"/>
<protein>
    <submittedName>
        <fullName evidence="3">FAD-dependent pyridine nucleotide-disulfide oxidoreductase</fullName>
    </submittedName>
</protein>